<dbReference type="InterPro" id="IPR034804">
    <property type="entry name" value="SQR/QFR_C/D"/>
</dbReference>
<dbReference type="GO" id="GO:0020037">
    <property type="term" value="F:heme binding"/>
    <property type="evidence" value="ECO:0007669"/>
    <property type="project" value="TreeGrafter"/>
</dbReference>
<evidence type="ECO:0000256" key="10">
    <source>
        <dbReference type="ARBA" id="ARBA00023128"/>
    </source>
</evidence>
<evidence type="ECO:0000256" key="3">
    <source>
        <dbReference type="ARBA" id="ARBA00007294"/>
    </source>
</evidence>
<proteinExistence type="inferred from homology"/>
<comment type="subcellular location">
    <subcellularLocation>
        <location evidence="1 15">Mitochondrion inner membrane</location>
        <topology evidence="1 15">Multi-pass membrane protein</topology>
    </subcellularLocation>
</comment>
<dbReference type="GO" id="GO:0005743">
    <property type="term" value="C:mitochondrial inner membrane"/>
    <property type="evidence" value="ECO:0007669"/>
    <property type="project" value="UniProtKB-SubCell"/>
</dbReference>
<comment type="pathway">
    <text evidence="2">Carbohydrate metabolism; tricarboxylic acid cycle.</text>
</comment>
<keyword evidence="11 15" id="KW-0472">Membrane</keyword>
<evidence type="ECO:0000256" key="12">
    <source>
        <dbReference type="ARBA" id="ARBA00045847"/>
    </source>
</evidence>
<dbReference type="AlphaFoldDB" id="A0A8C5Z6W8"/>
<keyword evidence="10 15" id="KW-0496">Mitochondrion</keyword>
<evidence type="ECO:0000313" key="17">
    <source>
        <dbReference type="Proteomes" id="UP000694407"/>
    </source>
</evidence>
<dbReference type="PANTHER" id="PTHR13337">
    <property type="entry name" value="SUCCINATE DEHYDROGENASE"/>
    <property type="match status" value="1"/>
</dbReference>
<dbReference type="GO" id="GO:0006121">
    <property type="term" value="P:mitochondrial electron transport, succinate to ubiquinone"/>
    <property type="evidence" value="ECO:0007669"/>
    <property type="project" value="TreeGrafter"/>
</dbReference>
<evidence type="ECO:0000256" key="1">
    <source>
        <dbReference type="ARBA" id="ARBA00004448"/>
    </source>
</evidence>
<keyword evidence="6" id="KW-0812">Transmembrane</keyword>
<reference evidence="16" key="1">
    <citation type="submission" date="2025-08" db="UniProtKB">
        <authorList>
            <consortium name="Ensembl"/>
        </authorList>
    </citation>
    <scope>IDENTIFICATION</scope>
</reference>
<evidence type="ECO:0000256" key="14">
    <source>
        <dbReference type="PIRSR" id="PIRSR607992-2"/>
    </source>
</evidence>
<evidence type="ECO:0000313" key="16">
    <source>
        <dbReference type="Ensembl" id="ENSMMMP00000008474.1"/>
    </source>
</evidence>
<feature type="binding site" evidence="13">
    <location>
        <position position="109"/>
    </location>
    <ligand>
        <name>a ubiquinone</name>
        <dbReference type="ChEBI" id="CHEBI:16389"/>
        <note>ligand shared with IP/SDHB</note>
    </ligand>
</feature>
<evidence type="ECO:0000256" key="13">
    <source>
        <dbReference type="PIRSR" id="PIRSR607992-1"/>
    </source>
</evidence>
<reference evidence="16" key="2">
    <citation type="submission" date="2025-09" db="UniProtKB">
        <authorList>
            <consortium name="Ensembl"/>
        </authorList>
    </citation>
    <scope>IDENTIFICATION</scope>
</reference>
<keyword evidence="15" id="KW-0816">Tricarboxylic acid cycle</keyword>
<evidence type="ECO:0000256" key="8">
    <source>
        <dbReference type="ARBA" id="ARBA00022946"/>
    </source>
</evidence>
<evidence type="ECO:0000256" key="2">
    <source>
        <dbReference type="ARBA" id="ARBA00005163"/>
    </source>
</evidence>
<evidence type="ECO:0000256" key="5">
    <source>
        <dbReference type="ARBA" id="ARBA00022448"/>
    </source>
</evidence>
<keyword evidence="9" id="KW-1133">Transmembrane helix</keyword>
<evidence type="ECO:0000256" key="15">
    <source>
        <dbReference type="RuleBase" id="RU364031"/>
    </source>
</evidence>
<dbReference type="Gene3D" id="1.20.1300.10">
    <property type="entry name" value="Fumarate reductase/succinate dehydrogenase, transmembrane subunit"/>
    <property type="match status" value="1"/>
</dbReference>
<dbReference type="Ensembl" id="ENSMMMT00000009672.1">
    <property type="protein sequence ID" value="ENSMMMP00000008474.1"/>
    <property type="gene ID" value="ENSMMMG00000007584.1"/>
</dbReference>
<keyword evidence="17" id="KW-1185">Reference proteome</keyword>
<keyword evidence="14" id="KW-0408">Iron</keyword>
<feature type="binding site" description="axial binding residue" evidence="14">
    <location>
        <position position="97"/>
    </location>
    <ligand>
        <name>heme b</name>
        <dbReference type="ChEBI" id="CHEBI:60344"/>
        <note>ligand shared with SDHC</note>
    </ligand>
    <ligandPart>
        <name>Fe</name>
        <dbReference type="ChEBI" id="CHEBI:18248"/>
    </ligandPart>
</feature>
<accession>A0A8C5Z6W8</accession>
<dbReference type="InterPro" id="IPR007992">
    <property type="entry name" value="CybS"/>
</dbReference>
<keyword evidence="5 15" id="KW-0813">Transport</keyword>
<dbReference type="GeneTree" id="ENSGT00950000185006"/>
<organism evidence="16 17">
    <name type="scientific">Marmota marmota marmota</name>
    <name type="common">Alpine marmot</name>
    <dbReference type="NCBI Taxonomy" id="9994"/>
    <lineage>
        <taxon>Eukaryota</taxon>
        <taxon>Metazoa</taxon>
        <taxon>Chordata</taxon>
        <taxon>Craniata</taxon>
        <taxon>Vertebrata</taxon>
        <taxon>Euteleostomi</taxon>
        <taxon>Mammalia</taxon>
        <taxon>Eutheria</taxon>
        <taxon>Euarchontoglires</taxon>
        <taxon>Glires</taxon>
        <taxon>Rodentia</taxon>
        <taxon>Sciuromorpha</taxon>
        <taxon>Sciuridae</taxon>
        <taxon>Xerinae</taxon>
        <taxon>Marmotini</taxon>
        <taxon>Marmota</taxon>
    </lineage>
</organism>
<dbReference type="GO" id="GO:0006099">
    <property type="term" value="P:tricarboxylic acid cycle"/>
    <property type="evidence" value="ECO:0007669"/>
    <property type="project" value="UniProtKB-KW"/>
</dbReference>
<evidence type="ECO:0000256" key="4">
    <source>
        <dbReference type="ARBA" id="ARBA00011758"/>
    </source>
</evidence>
<sequence length="153" mass="16487">MAVLSRLSVPCGAIVLQIPTIRPAHVTALFQDRLFPGRCGAQHIYLPPSRHSGSKAACPHWTSKRAVNVLLLDLPPAACSKTCSVMDCTLDFFLTLHSPCGSRQVGTDYIHGAESQAEILALSALIFAGLCYFYYRDGSAKLSSCHGSSDLSY</sequence>
<dbReference type="PANTHER" id="PTHR13337:SF2">
    <property type="entry name" value="SUCCINATE DEHYDROGENASE [UBIQUINONE] CYTOCHROME B SMALL SUBUNIT, MITOCHONDRIAL"/>
    <property type="match status" value="1"/>
</dbReference>
<comment type="function">
    <text evidence="12">Membrane-anchoring subunit of succinate dehydrogenase (SDH) that is involved in complex II of the mitochondrial electron transport chain and is responsible for transferring electrons from succinate to ubiquinone (coenzyme Q). SDH also oxidizes malate to the non-canonical enol form of oxaloacetate, enol-oxaloacetate. Enol-oxaloacetate, which is a potent inhibitor of the succinate dehydrogenase activity, is further isomerized into keto-oxaloacetate.</text>
</comment>
<evidence type="ECO:0000256" key="9">
    <source>
        <dbReference type="ARBA" id="ARBA00022989"/>
    </source>
</evidence>
<protein>
    <recommendedName>
        <fullName evidence="15">Succinate dehydrogenase [ubiquinone] cytochrome b small subunit</fullName>
    </recommendedName>
</protein>
<comment type="subunit">
    <text evidence="4">Component of complex II composed of four subunits: the flavoprotein (FP) SDHA, iron-sulfur protein (IP) SDHB, and a cytochrome b560 composed of SDHC and SDHD.</text>
</comment>
<comment type="similarity">
    <text evidence="3 15">Belongs to the CybS family.</text>
</comment>
<keyword evidence="15" id="KW-0249">Electron transport</keyword>
<evidence type="ECO:0000256" key="7">
    <source>
        <dbReference type="ARBA" id="ARBA00022792"/>
    </source>
</evidence>
<keyword evidence="14 15" id="KW-0479">Metal-binding</keyword>
<dbReference type="GO" id="GO:0048039">
    <property type="term" value="F:ubiquinone binding"/>
    <property type="evidence" value="ECO:0007669"/>
    <property type="project" value="TreeGrafter"/>
</dbReference>
<dbReference type="Proteomes" id="UP000694407">
    <property type="component" value="Unplaced"/>
</dbReference>
<evidence type="ECO:0000256" key="6">
    <source>
        <dbReference type="ARBA" id="ARBA00022692"/>
    </source>
</evidence>
<keyword evidence="7 15" id="KW-0999">Mitochondrion inner membrane</keyword>
<dbReference type="GO" id="GO:0046872">
    <property type="term" value="F:metal ion binding"/>
    <property type="evidence" value="ECO:0007669"/>
    <property type="project" value="UniProtKB-KW"/>
</dbReference>
<name>A0A8C5Z6W8_MARMA</name>
<evidence type="ECO:0000256" key="11">
    <source>
        <dbReference type="ARBA" id="ARBA00023136"/>
    </source>
</evidence>
<keyword evidence="8 15" id="KW-0809">Transit peptide</keyword>
<keyword evidence="15" id="KW-0349">Heme</keyword>